<proteinExistence type="predicted"/>
<reference evidence="2" key="1">
    <citation type="journal article" date="2022" name="bioRxiv">
        <title>Sequencing and chromosome-scale assembly of the giantPleurodeles waltlgenome.</title>
        <authorList>
            <person name="Brown T."/>
            <person name="Elewa A."/>
            <person name="Iarovenko S."/>
            <person name="Subramanian E."/>
            <person name="Araus A.J."/>
            <person name="Petzold A."/>
            <person name="Susuki M."/>
            <person name="Suzuki K.-i.T."/>
            <person name="Hayashi T."/>
            <person name="Toyoda A."/>
            <person name="Oliveira C."/>
            <person name="Osipova E."/>
            <person name="Leigh N.D."/>
            <person name="Simon A."/>
            <person name="Yun M.H."/>
        </authorList>
    </citation>
    <scope>NUCLEOTIDE SEQUENCE</scope>
    <source>
        <strain evidence="2">20211129_DDA</strain>
        <tissue evidence="2">Liver</tissue>
    </source>
</reference>
<dbReference type="AlphaFoldDB" id="A0AAV7QZA5"/>
<protein>
    <submittedName>
        <fullName evidence="2">Uncharacterized protein</fullName>
    </submittedName>
</protein>
<organism evidence="2 3">
    <name type="scientific">Pleurodeles waltl</name>
    <name type="common">Iberian ribbed newt</name>
    <dbReference type="NCBI Taxonomy" id="8319"/>
    <lineage>
        <taxon>Eukaryota</taxon>
        <taxon>Metazoa</taxon>
        <taxon>Chordata</taxon>
        <taxon>Craniata</taxon>
        <taxon>Vertebrata</taxon>
        <taxon>Euteleostomi</taxon>
        <taxon>Amphibia</taxon>
        <taxon>Batrachia</taxon>
        <taxon>Caudata</taxon>
        <taxon>Salamandroidea</taxon>
        <taxon>Salamandridae</taxon>
        <taxon>Pleurodelinae</taxon>
        <taxon>Pleurodeles</taxon>
    </lineage>
</organism>
<evidence type="ECO:0000313" key="3">
    <source>
        <dbReference type="Proteomes" id="UP001066276"/>
    </source>
</evidence>
<keyword evidence="3" id="KW-1185">Reference proteome</keyword>
<dbReference type="Proteomes" id="UP001066276">
    <property type="component" value="Chromosome 6"/>
</dbReference>
<feature type="compositionally biased region" description="Low complexity" evidence="1">
    <location>
        <begin position="48"/>
        <end position="66"/>
    </location>
</feature>
<evidence type="ECO:0000256" key="1">
    <source>
        <dbReference type="SAM" id="MobiDB-lite"/>
    </source>
</evidence>
<name>A0AAV7QZA5_PLEWA</name>
<comment type="caution">
    <text evidence="2">The sequence shown here is derived from an EMBL/GenBank/DDBJ whole genome shotgun (WGS) entry which is preliminary data.</text>
</comment>
<feature type="region of interest" description="Disordered" evidence="1">
    <location>
        <begin position="45"/>
        <end position="66"/>
    </location>
</feature>
<sequence length="66" mass="6933">MSAKGGGHSQKTQVQESCAQGPCKTVDPCQGQQYGGKGQDACMPDPCQGAQTQQQQQQQSGASKKY</sequence>
<evidence type="ECO:0000313" key="2">
    <source>
        <dbReference type="EMBL" id="KAJ1143750.1"/>
    </source>
</evidence>
<accession>A0AAV7QZA5</accession>
<gene>
    <name evidence="2" type="ORF">NDU88_010055</name>
</gene>
<dbReference type="EMBL" id="JANPWB010000010">
    <property type="protein sequence ID" value="KAJ1143750.1"/>
    <property type="molecule type" value="Genomic_DNA"/>
</dbReference>